<reference evidence="3" key="1">
    <citation type="journal article" date="2020" name="Stud. Mycol.">
        <title>101 Dothideomycetes genomes: a test case for predicting lifestyles and emergence of pathogens.</title>
        <authorList>
            <person name="Haridas S."/>
            <person name="Albert R."/>
            <person name="Binder M."/>
            <person name="Bloem J."/>
            <person name="Labutti K."/>
            <person name="Salamov A."/>
            <person name="Andreopoulos B."/>
            <person name="Baker S."/>
            <person name="Barry K."/>
            <person name="Bills G."/>
            <person name="Bluhm B."/>
            <person name="Cannon C."/>
            <person name="Castanera R."/>
            <person name="Culley D."/>
            <person name="Daum C."/>
            <person name="Ezra D."/>
            <person name="Gonzalez J."/>
            <person name="Henrissat B."/>
            <person name="Kuo A."/>
            <person name="Liang C."/>
            <person name="Lipzen A."/>
            <person name="Lutzoni F."/>
            <person name="Magnuson J."/>
            <person name="Mondo S."/>
            <person name="Nolan M."/>
            <person name="Ohm R."/>
            <person name="Pangilinan J."/>
            <person name="Park H.-J."/>
            <person name="Ramirez L."/>
            <person name="Alfaro M."/>
            <person name="Sun H."/>
            <person name="Tritt A."/>
            <person name="Yoshinaga Y."/>
            <person name="Zwiers L.-H."/>
            <person name="Turgeon B."/>
            <person name="Goodwin S."/>
            <person name="Spatafora J."/>
            <person name="Crous P."/>
            <person name="Grigoriev I."/>
        </authorList>
    </citation>
    <scope>NUCLEOTIDE SEQUENCE</scope>
    <source>
        <strain evidence="3">CBS 110217</strain>
    </source>
</reference>
<organism evidence="3 4">
    <name type="scientific">Setomelanomma holmii</name>
    <dbReference type="NCBI Taxonomy" id="210430"/>
    <lineage>
        <taxon>Eukaryota</taxon>
        <taxon>Fungi</taxon>
        <taxon>Dikarya</taxon>
        <taxon>Ascomycota</taxon>
        <taxon>Pezizomycotina</taxon>
        <taxon>Dothideomycetes</taxon>
        <taxon>Pleosporomycetidae</taxon>
        <taxon>Pleosporales</taxon>
        <taxon>Pleosporineae</taxon>
        <taxon>Phaeosphaeriaceae</taxon>
        <taxon>Setomelanomma</taxon>
    </lineage>
</organism>
<gene>
    <name evidence="3" type="ORF">EK21DRAFT_83111</name>
</gene>
<dbReference type="PANTHER" id="PTHR31331">
    <property type="entry name" value="LCCL DOMAIN PROTEIN (AFU_ORTHOLOGUE AFUA_5G08630)"/>
    <property type="match status" value="1"/>
</dbReference>
<evidence type="ECO:0000256" key="1">
    <source>
        <dbReference type="SAM" id="Phobius"/>
    </source>
</evidence>
<feature type="transmembrane region" description="Helical" evidence="1">
    <location>
        <begin position="79"/>
        <end position="97"/>
    </location>
</feature>
<dbReference type="Proteomes" id="UP000799777">
    <property type="component" value="Unassembled WGS sequence"/>
</dbReference>
<feature type="transmembrane region" description="Helical" evidence="1">
    <location>
        <begin position="252"/>
        <end position="282"/>
    </location>
</feature>
<dbReference type="AlphaFoldDB" id="A0A9P4GW22"/>
<comment type="caution">
    <text evidence="3">The sequence shown here is derived from an EMBL/GenBank/DDBJ whole genome shotgun (WGS) entry which is preliminary data.</text>
</comment>
<keyword evidence="1" id="KW-0812">Transmembrane</keyword>
<protein>
    <recommendedName>
        <fullName evidence="2">LCCL domain-containing protein</fullName>
    </recommendedName>
</protein>
<feature type="transmembrane region" description="Helical" evidence="1">
    <location>
        <begin position="379"/>
        <end position="400"/>
    </location>
</feature>
<feature type="transmembrane region" description="Helical" evidence="1">
    <location>
        <begin position="406"/>
        <end position="430"/>
    </location>
</feature>
<dbReference type="InterPro" id="IPR004043">
    <property type="entry name" value="LCCL"/>
</dbReference>
<evidence type="ECO:0000313" key="3">
    <source>
        <dbReference type="EMBL" id="KAF2022552.1"/>
    </source>
</evidence>
<dbReference type="SUPFAM" id="SSF69848">
    <property type="entry name" value="LCCL domain"/>
    <property type="match status" value="1"/>
</dbReference>
<dbReference type="PANTHER" id="PTHR31331:SF8">
    <property type="entry name" value="LCCL DOMAIN PROTEIN (AFU_ORTHOLOGUE AFUA_5G02970)"/>
    <property type="match status" value="1"/>
</dbReference>
<dbReference type="SMART" id="SM00603">
    <property type="entry name" value="LCCL"/>
    <property type="match status" value="1"/>
</dbReference>
<keyword evidence="1" id="KW-1133">Transmembrane helix</keyword>
<dbReference type="Gene3D" id="2.170.130.20">
    <property type="entry name" value="LCCL-like domain"/>
    <property type="match status" value="1"/>
</dbReference>
<dbReference type="InterPro" id="IPR036609">
    <property type="entry name" value="LCCL_sf"/>
</dbReference>
<dbReference type="PROSITE" id="PS50820">
    <property type="entry name" value="LCCL"/>
    <property type="match status" value="1"/>
</dbReference>
<proteinExistence type="predicted"/>
<feature type="transmembrane region" description="Helical" evidence="1">
    <location>
        <begin position="341"/>
        <end position="358"/>
    </location>
</feature>
<keyword evidence="1" id="KW-0472">Membrane</keyword>
<dbReference type="Pfam" id="PF03815">
    <property type="entry name" value="LCCL"/>
    <property type="match status" value="1"/>
</dbReference>
<dbReference type="InterPro" id="IPR051957">
    <property type="entry name" value="CRISP-LCCL_domain"/>
</dbReference>
<feature type="domain" description="LCCL" evidence="2">
    <location>
        <begin position="172"/>
        <end position="225"/>
    </location>
</feature>
<keyword evidence="4" id="KW-1185">Reference proteome</keyword>
<evidence type="ECO:0000313" key="4">
    <source>
        <dbReference type="Proteomes" id="UP000799777"/>
    </source>
</evidence>
<sequence>MHTLASSSRADEEAQLLGGERASQIDEVLPLHLQRRWGKGLRSFLHGPQRPRIHTIQPIFPSLQSMPLKLLASVKIDNGTWLAGMLLFWLVVFSISLTSQLPVKDAAGEYVVNLDCVDTLWKRNNDCGLDGLDCRPFNNRTFAFRCPAKCGDVRVLNPHHVGPVDVNYRPLVIGAGPYRGDSFICGSALHAGIVDDAKGGCGRVTFSGKHYDFASTTQNGIESITFDSYFPLSLSLETDENFECSKDPRSMLLLVSLFYTTALAIFSTSAQIFFPIFVIIFAHVSFVSDPPQASHLNITVLPDHISMFTKRLLPAMFIAVVVHRTTIKRTLTGLTAQFEKALLWLGGFWIGALSNYTFDWIPLARLDAHDLQQQPGAKFALATIIIILVVIIVGQAYAFWLEGRLFRYLGLYGIFITAILLCLAIPGVNLRIHHYILALLLLPGTSMQTRLSLLYQGVLLGLFVNGVARWDFDSVLQTSEVLRGDALLESSVPVSYLPNITAGAEILVATFQWRAPAMSYDGISVLVNDVERSRIFFNDEQDWTLKKFQWERPPNTDHNEYFRWAFMKNGRTLDYSKAATLFANGTWLPESDQ</sequence>
<name>A0A9P4GW22_9PLEO</name>
<accession>A0A9P4GW22</accession>
<dbReference type="EMBL" id="ML978549">
    <property type="protein sequence ID" value="KAF2022552.1"/>
    <property type="molecule type" value="Genomic_DNA"/>
</dbReference>
<dbReference type="OrthoDB" id="441660at2759"/>
<evidence type="ECO:0000259" key="2">
    <source>
        <dbReference type="PROSITE" id="PS50820"/>
    </source>
</evidence>